<dbReference type="GO" id="GO:0032259">
    <property type="term" value="P:methylation"/>
    <property type="evidence" value="ECO:0007669"/>
    <property type="project" value="UniProtKB-KW"/>
</dbReference>
<evidence type="ECO:0000259" key="4">
    <source>
        <dbReference type="SMART" id="SM00363"/>
    </source>
</evidence>
<dbReference type="EMBL" id="SSMQ01000001">
    <property type="protein sequence ID" value="TKD13064.1"/>
    <property type="molecule type" value="Genomic_DNA"/>
</dbReference>
<dbReference type="AlphaFoldDB" id="A0A4U1JK00"/>
<sequence>MTRSPARVRADALLVTLGLAETRAQAQALIMAGKVTCSDARVDKPGALVAPDAPLRVAAPPRFVSRGGDKLDHALTAFAEKGLDVAGRRCLDVGASTGGFTDCLLQRGAALVVAVDVGYGQLAEKLRADPRVDVRERVNARDLGRSDLPAGVDLVVVDASFIGIGKLIGAIAALLDPGADLVALVKPQFEAGKEAASRGRGVIRDEETRQAAIAAARRAVEEGGFEVVAEVDSAVHGPKGNVERFVWARRRAG</sequence>
<protein>
    <submittedName>
        <fullName evidence="5">TlyA family RNA methyltransferase</fullName>
    </submittedName>
</protein>
<dbReference type="Gene3D" id="3.10.290.10">
    <property type="entry name" value="RNA-binding S4 domain"/>
    <property type="match status" value="1"/>
</dbReference>
<comment type="caution">
    <text evidence="5">The sequence shown here is derived from an EMBL/GenBank/DDBJ whole genome shotgun (WGS) entry which is preliminary data.</text>
</comment>
<dbReference type="CDD" id="cd00165">
    <property type="entry name" value="S4"/>
    <property type="match status" value="1"/>
</dbReference>
<dbReference type="InterPro" id="IPR047048">
    <property type="entry name" value="TlyA"/>
</dbReference>
<dbReference type="RefSeq" id="WP_136926880.1">
    <property type="nucleotide sequence ID" value="NZ_SSMQ01000001.1"/>
</dbReference>
<evidence type="ECO:0000313" key="6">
    <source>
        <dbReference type="Proteomes" id="UP000309215"/>
    </source>
</evidence>
<dbReference type="SMART" id="SM00363">
    <property type="entry name" value="S4"/>
    <property type="match status" value="1"/>
</dbReference>
<evidence type="ECO:0000256" key="2">
    <source>
        <dbReference type="ARBA" id="ARBA00029460"/>
    </source>
</evidence>
<dbReference type="OrthoDB" id="9784736at2"/>
<dbReference type="GO" id="GO:0003723">
    <property type="term" value="F:RNA binding"/>
    <property type="evidence" value="ECO:0007669"/>
    <property type="project" value="UniProtKB-KW"/>
</dbReference>
<dbReference type="PIRSF" id="PIRSF005578">
    <property type="entry name" value="TlyA"/>
    <property type="match status" value="1"/>
</dbReference>
<proteinExistence type="inferred from homology"/>
<organism evidence="5 6">
    <name type="scientific">Polyangium fumosum</name>
    <dbReference type="NCBI Taxonomy" id="889272"/>
    <lineage>
        <taxon>Bacteria</taxon>
        <taxon>Pseudomonadati</taxon>
        <taxon>Myxococcota</taxon>
        <taxon>Polyangia</taxon>
        <taxon>Polyangiales</taxon>
        <taxon>Polyangiaceae</taxon>
        <taxon>Polyangium</taxon>
    </lineage>
</organism>
<name>A0A4U1JK00_9BACT</name>
<dbReference type="Pfam" id="PF01728">
    <property type="entry name" value="FtsJ"/>
    <property type="match status" value="1"/>
</dbReference>
<dbReference type="InterPro" id="IPR004538">
    <property type="entry name" value="Hemolysin_A/TlyA"/>
</dbReference>
<dbReference type="SUPFAM" id="SSF55174">
    <property type="entry name" value="Alpha-L RNA-binding motif"/>
    <property type="match status" value="1"/>
</dbReference>
<dbReference type="SUPFAM" id="SSF53335">
    <property type="entry name" value="S-adenosyl-L-methionine-dependent methyltransferases"/>
    <property type="match status" value="1"/>
</dbReference>
<keyword evidence="1 3" id="KW-0694">RNA-binding</keyword>
<evidence type="ECO:0000313" key="5">
    <source>
        <dbReference type="EMBL" id="TKD13064.1"/>
    </source>
</evidence>
<dbReference type="CDD" id="cd02440">
    <property type="entry name" value="AdoMet_MTases"/>
    <property type="match status" value="1"/>
</dbReference>
<dbReference type="PANTHER" id="PTHR32319">
    <property type="entry name" value="BACTERIAL HEMOLYSIN-LIKE PROTEIN"/>
    <property type="match status" value="1"/>
</dbReference>
<dbReference type="InterPro" id="IPR002942">
    <property type="entry name" value="S4_RNA-bd"/>
</dbReference>
<evidence type="ECO:0000256" key="3">
    <source>
        <dbReference type="PROSITE-ProRule" id="PRU00182"/>
    </source>
</evidence>
<gene>
    <name evidence="5" type="ORF">E8A74_00460</name>
</gene>
<evidence type="ECO:0000256" key="1">
    <source>
        <dbReference type="ARBA" id="ARBA00022884"/>
    </source>
</evidence>
<dbReference type="InterPro" id="IPR029063">
    <property type="entry name" value="SAM-dependent_MTases_sf"/>
</dbReference>
<dbReference type="PROSITE" id="PS50889">
    <property type="entry name" value="S4"/>
    <property type="match status" value="1"/>
</dbReference>
<dbReference type="NCBIfam" id="TIGR00478">
    <property type="entry name" value="tly"/>
    <property type="match status" value="1"/>
</dbReference>
<dbReference type="InterPro" id="IPR002877">
    <property type="entry name" value="RNA_MeTrfase_FtsJ_dom"/>
</dbReference>
<dbReference type="PANTHER" id="PTHR32319:SF0">
    <property type="entry name" value="BACTERIAL HEMOLYSIN-LIKE PROTEIN"/>
    <property type="match status" value="1"/>
</dbReference>
<keyword evidence="6" id="KW-1185">Reference proteome</keyword>
<feature type="domain" description="RNA-binding S4" evidence="4">
    <location>
        <begin position="8"/>
        <end position="69"/>
    </location>
</feature>
<dbReference type="Pfam" id="PF01479">
    <property type="entry name" value="S4"/>
    <property type="match status" value="1"/>
</dbReference>
<dbReference type="InterPro" id="IPR036986">
    <property type="entry name" value="S4_RNA-bd_sf"/>
</dbReference>
<comment type="similarity">
    <text evidence="2">Belongs to the TlyA family.</text>
</comment>
<keyword evidence="5" id="KW-0489">Methyltransferase</keyword>
<reference evidence="5 6" key="1">
    <citation type="submission" date="2019-04" db="EMBL/GenBank/DDBJ databases">
        <authorList>
            <person name="Li Y."/>
            <person name="Wang J."/>
        </authorList>
    </citation>
    <scope>NUCLEOTIDE SEQUENCE [LARGE SCALE GENOMIC DNA]</scope>
    <source>
        <strain evidence="5 6">DSM 14668</strain>
    </source>
</reference>
<dbReference type="Gene3D" id="3.40.50.150">
    <property type="entry name" value="Vaccinia Virus protein VP39"/>
    <property type="match status" value="1"/>
</dbReference>
<dbReference type="Proteomes" id="UP000309215">
    <property type="component" value="Unassembled WGS sequence"/>
</dbReference>
<accession>A0A4U1JK00</accession>
<dbReference type="GO" id="GO:0008168">
    <property type="term" value="F:methyltransferase activity"/>
    <property type="evidence" value="ECO:0007669"/>
    <property type="project" value="UniProtKB-KW"/>
</dbReference>
<keyword evidence="5" id="KW-0808">Transferase</keyword>